<dbReference type="EMBL" id="SZPZ01000002">
    <property type="protein sequence ID" value="TKK80279.1"/>
    <property type="molecule type" value="Genomic_DNA"/>
</dbReference>
<dbReference type="InterPro" id="IPR032710">
    <property type="entry name" value="NTF2-like_dom_sf"/>
</dbReference>
<dbReference type="OrthoDB" id="9812295at2"/>
<sequence length="149" mass="16894">MTTNNTNNAVAEVDIRERIESLLNAVRTGDVETLRTIFAPNIVSFDIEAPLRHLGAEKKMANWAQVFTVFQLPLEYETRDLTVLVDGSLAVVYSLNHMNASMGNGGKIDYWLRWTSAWQKLDGEWKIVHDQVSVPIYFPEGRPAMDLMP</sequence>
<comment type="caution">
    <text evidence="2">The sequence shown here is derived from an EMBL/GenBank/DDBJ whole genome shotgun (WGS) entry which is preliminary data.</text>
</comment>
<name>A0A4U3LXI0_9ACTN</name>
<dbReference type="InterPro" id="IPR037401">
    <property type="entry name" value="SnoaL-like"/>
</dbReference>
<keyword evidence="3" id="KW-1185">Reference proteome</keyword>
<organism evidence="2 3">
    <name type="scientific">Kribbella jiaozuonensis</name>
    <dbReference type="NCBI Taxonomy" id="2575441"/>
    <lineage>
        <taxon>Bacteria</taxon>
        <taxon>Bacillati</taxon>
        <taxon>Actinomycetota</taxon>
        <taxon>Actinomycetes</taxon>
        <taxon>Propionibacteriales</taxon>
        <taxon>Kribbellaceae</taxon>
        <taxon>Kribbella</taxon>
    </lineage>
</organism>
<dbReference type="SUPFAM" id="SSF54427">
    <property type="entry name" value="NTF2-like"/>
    <property type="match status" value="1"/>
</dbReference>
<dbReference type="Gene3D" id="3.10.450.50">
    <property type="match status" value="1"/>
</dbReference>
<accession>A0A4U3LXI0</accession>
<dbReference type="AlphaFoldDB" id="A0A4U3LXI0"/>
<protein>
    <submittedName>
        <fullName evidence="2">DUF4440 domain-containing protein</fullName>
    </submittedName>
</protein>
<reference evidence="2 3" key="1">
    <citation type="submission" date="2019-04" db="EMBL/GenBank/DDBJ databases">
        <title>Kribbella sp. NEAU-THZ 27 nov., a novel actinomycete isolated from soil.</title>
        <authorList>
            <person name="Duan L."/>
        </authorList>
    </citation>
    <scope>NUCLEOTIDE SEQUENCE [LARGE SCALE GENOMIC DNA]</scope>
    <source>
        <strain evidence="3">NEAU-THZ27</strain>
    </source>
</reference>
<dbReference type="Proteomes" id="UP000305836">
    <property type="component" value="Unassembled WGS sequence"/>
</dbReference>
<dbReference type="RefSeq" id="WP_137255219.1">
    <property type="nucleotide sequence ID" value="NZ_JBHSPQ010000001.1"/>
</dbReference>
<evidence type="ECO:0000313" key="3">
    <source>
        <dbReference type="Proteomes" id="UP000305836"/>
    </source>
</evidence>
<dbReference type="Pfam" id="PF13474">
    <property type="entry name" value="SnoaL_3"/>
    <property type="match status" value="1"/>
</dbReference>
<proteinExistence type="predicted"/>
<evidence type="ECO:0000259" key="1">
    <source>
        <dbReference type="Pfam" id="PF13474"/>
    </source>
</evidence>
<evidence type="ECO:0000313" key="2">
    <source>
        <dbReference type="EMBL" id="TKK80279.1"/>
    </source>
</evidence>
<gene>
    <name evidence="2" type="ORF">FDA38_18335</name>
</gene>
<feature type="domain" description="SnoaL-like" evidence="1">
    <location>
        <begin position="15"/>
        <end position="136"/>
    </location>
</feature>